<dbReference type="Proteomes" id="UP000267536">
    <property type="component" value="Unassembled WGS sequence"/>
</dbReference>
<keyword evidence="2" id="KW-1185">Reference proteome</keyword>
<sequence length="86" mass="9233">MNAAEQIEHLTRSTIGRLTAASREFSETQQALVARLDDHQLAHRTEVSQLRTDLQTAADAADNATPRIMLPADIAEASPHGAGATE</sequence>
<protein>
    <submittedName>
        <fullName evidence="1">Uncharacterized protein</fullName>
    </submittedName>
</protein>
<organism evidence="1 2">
    <name type="scientific">Gordonia oryzae</name>
    <dbReference type="NCBI Taxonomy" id="2487349"/>
    <lineage>
        <taxon>Bacteria</taxon>
        <taxon>Bacillati</taxon>
        <taxon>Actinomycetota</taxon>
        <taxon>Actinomycetes</taxon>
        <taxon>Mycobacteriales</taxon>
        <taxon>Gordoniaceae</taxon>
        <taxon>Gordonia</taxon>
    </lineage>
</organism>
<evidence type="ECO:0000313" key="2">
    <source>
        <dbReference type="Proteomes" id="UP000267536"/>
    </source>
</evidence>
<reference evidence="1 2" key="1">
    <citation type="submission" date="2018-11" db="EMBL/GenBank/DDBJ databases">
        <title>Draft genome sequence of Gordonia sp. RS15-1S isolated from rice stems.</title>
        <authorList>
            <person name="Muangham S."/>
        </authorList>
    </citation>
    <scope>NUCLEOTIDE SEQUENCE [LARGE SCALE GENOMIC DNA]</scope>
    <source>
        <strain evidence="1 2">RS15-1S</strain>
    </source>
</reference>
<name>A0A3N4GUU2_9ACTN</name>
<dbReference type="RefSeq" id="WP_123926289.1">
    <property type="nucleotide sequence ID" value="NZ_JBPSDP010000003.1"/>
</dbReference>
<proteinExistence type="predicted"/>
<gene>
    <name evidence="1" type="ORF">EF294_05210</name>
</gene>
<dbReference type="EMBL" id="RKMH01000003">
    <property type="protein sequence ID" value="RPA65247.1"/>
    <property type="molecule type" value="Genomic_DNA"/>
</dbReference>
<accession>A0A3N4GUU2</accession>
<comment type="caution">
    <text evidence="1">The sequence shown here is derived from an EMBL/GenBank/DDBJ whole genome shotgun (WGS) entry which is preliminary data.</text>
</comment>
<evidence type="ECO:0000313" key="1">
    <source>
        <dbReference type="EMBL" id="RPA65247.1"/>
    </source>
</evidence>
<dbReference type="OrthoDB" id="4379926at2"/>
<dbReference type="AlphaFoldDB" id="A0A3N4GUU2"/>